<protein>
    <submittedName>
        <fullName evidence="1">Uncharacterized protein</fullName>
    </submittedName>
</protein>
<dbReference type="Proteomes" id="UP000217199">
    <property type="component" value="Unassembled WGS sequence"/>
</dbReference>
<organism evidence="1 2">
    <name type="scientific">Pyrrhoderma noxium</name>
    <dbReference type="NCBI Taxonomy" id="2282107"/>
    <lineage>
        <taxon>Eukaryota</taxon>
        <taxon>Fungi</taxon>
        <taxon>Dikarya</taxon>
        <taxon>Basidiomycota</taxon>
        <taxon>Agaricomycotina</taxon>
        <taxon>Agaricomycetes</taxon>
        <taxon>Hymenochaetales</taxon>
        <taxon>Hymenochaetaceae</taxon>
        <taxon>Pyrrhoderma</taxon>
    </lineage>
</organism>
<evidence type="ECO:0000313" key="2">
    <source>
        <dbReference type="Proteomes" id="UP000217199"/>
    </source>
</evidence>
<gene>
    <name evidence="1" type="ORF">PNOK_0957500</name>
</gene>
<dbReference type="OrthoDB" id="10534758at2759"/>
<dbReference type="EMBL" id="NBII01000011">
    <property type="protein sequence ID" value="PAV15022.1"/>
    <property type="molecule type" value="Genomic_DNA"/>
</dbReference>
<reference evidence="1 2" key="1">
    <citation type="journal article" date="2017" name="Mol. Ecol.">
        <title>Comparative and population genomic landscape of Phellinus noxius: A hypervariable fungus causing root rot in trees.</title>
        <authorList>
            <person name="Chung C.L."/>
            <person name="Lee T.J."/>
            <person name="Akiba M."/>
            <person name="Lee H.H."/>
            <person name="Kuo T.H."/>
            <person name="Liu D."/>
            <person name="Ke H.M."/>
            <person name="Yokoi T."/>
            <person name="Roa M.B."/>
            <person name="Lu M.J."/>
            <person name="Chang Y.Y."/>
            <person name="Ann P.J."/>
            <person name="Tsai J.N."/>
            <person name="Chen C.Y."/>
            <person name="Tzean S.S."/>
            <person name="Ota Y."/>
            <person name="Hattori T."/>
            <person name="Sahashi N."/>
            <person name="Liou R.F."/>
            <person name="Kikuchi T."/>
            <person name="Tsai I.J."/>
        </authorList>
    </citation>
    <scope>NUCLEOTIDE SEQUENCE [LARGE SCALE GENOMIC DNA]</scope>
    <source>
        <strain evidence="1 2">FFPRI411160</strain>
    </source>
</reference>
<comment type="caution">
    <text evidence="1">The sequence shown here is derived from an EMBL/GenBank/DDBJ whole genome shotgun (WGS) entry which is preliminary data.</text>
</comment>
<evidence type="ECO:0000313" key="1">
    <source>
        <dbReference type="EMBL" id="PAV15022.1"/>
    </source>
</evidence>
<keyword evidence="2" id="KW-1185">Reference proteome</keyword>
<proteinExistence type="predicted"/>
<dbReference type="AlphaFoldDB" id="A0A286U644"/>
<dbReference type="InParanoid" id="A0A286U644"/>
<sequence>MSSVRVDFTNTGSGIIQVSYSKSQTTNVSNFSVSSGQITSYSLETNATYDFKFVLGRQEIHKSLIFSSNTTVDVSKYFA</sequence>
<name>A0A286U644_9AGAM</name>
<accession>A0A286U644</accession>